<name>F0S9A3_PSESL</name>
<gene>
    <name evidence="3" type="ordered locus">Pedsa_1899</name>
</gene>
<dbReference type="GO" id="GO:0004197">
    <property type="term" value="F:cysteine-type endopeptidase activity"/>
    <property type="evidence" value="ECO:0007669"/>
    <property type="project" value="InterPro"/>
</dbReference>
<dbReference type="SUPFAM" id="SSF52129">
    <property type="entry name" value="Caspase-like"/>
    <property type="match status" value="1"/>
</dbReference>
<feature type="domain" description="Peptidase C14 caspase" evidence="1">
    <location>
        <begin position="5"/>
        <end position="213"/>
    </location>
</feature>
<dbReference type="HOGENOM" id="CLU_614869_0_0_10"/>
<dbReference type="eggNOG" id="COG4249">
    <property type="taxonomic scope" value="Bacteria"/>
</dbReference>
<organism evidence="3 4">
    <name type="scientific">Pseudopedobacter saltans (strain ATCC 51119 / DSM 12145 / JCM 21818 / CCUG 39354 / LMG 10337 / NBRC 100064 / NCIMB 13643)</name>
    <name type="common">Pedobacter saltans</name>
    <dbReference type="NCBI Taxonomy" id="762903"/>
    <lineage>
        <taxon>Bacteria</taxon>
        <taxon>Pseudomonadati</taxon>
        <taxon>Bacteroidota</taxon>
        <taxon>Sphingobacteriia</taxon>
        <taxon>Sphingobacteriales</taxon>
        <taxon>Sphingobacteriaceae</taxon>
        <taxon>Pseudopedobacter</taxon>
    </lineage>
</organism>
<evidence type="ECO:0000313" key="3">
    <source>
        <dbReference type="EMBL" id="ADY52453.1"/>
    </source>
</evidence>
<proteinExistence type="predicted"/>
<dbReference type="InterPro" id="IPR011600">
    <property type="entry name" value="Pept_C14_caspase"/>
</dbReference>
<dbReference type="Gene3D" id="3.30.565.40">
    <property type="entry name" value="Fervidobacterium nodosum Rt17-B1 like"/>
    <property type="match status" value="1"/>
</dbReference>
<dbReference type="Pfam" id="PF13739">
    <property type="entry name" value="PdaC"/>
    <property type="match status" value="1"/>
</dbReference>
<dbReference type="EMBL" id="CP002545">
    <property type="protein sequence ID" value="ADY52453.1"/>
    <property type="molecule type" value="Genomic_DNA"/>
</dbReference>
<dbReference type="AlphaFoldDB" id="F0S9A3"/>
<evidence type="ECO:0000259" key="1">
    <source>
        <dbReference type="Pfam" id="PF00656"/>
    </source>
</evidence>
<dbReference type="OrthoDB" id="8450256at2"/>
<accession>F0S9A3</accession>
<evidence type="ECO:0000259" key="2">
    <source>
        <dbReference type="Pfam" id="PF13739"/>
    </source>
</evidence>
<reference evidence="3 4" key="1">
    <citation type="journal article" date="2011" name="Stand. Genomic Sci.">
        <title>Complete genome sequence of the gliding, heparinolytic Pedobacter saltans type strain (113).</title>
        <authorList>
            <person name="Liolios K."/>
            <person name="Sikorski J."/>
            <person name="Lu M."/>
            <person name="Nolan M."/>
            <person name="Lapidus A."/>
            <person name="Lucas S."/>
            <person name="Hammon N."/>
            <person name="Deshpande S."/>
            <person name="Cheng J.F."/>
            <person name="Tapia R."/>
            <person name="Han C."/>
            <person name="Goodwin L."/>
            <person name="Pitluck S."/>
            <person name="Huntemann M."/>
            <person name="Ivanova N."/>
            <person name="Pagani I."/>
            <person name="Mavromatis K."/>
            <person name="Ovchinikova G."/>
            <person name="Pati A."/>
            <person name="Chen A."/>
            <person name="Palaniappan K."/>
            <person name="Land M."/>
            <person name="Hauser L."/>
            <person name="Brambilla E.M."/>
            <person name="Kotsyurbenko O."/>
            <person name="Rohde M."/>
            <person name="Tindall B.J."/>
            <person name="Abt B."/>
            <person name="Goker M."/>
            <person name="Detter J.C."/>
            <person name="Woyke T."/>
            <person name="Bristow J."/>
            <person name="Eisen J.A."/>
            <person name="Markowitz V."/>
            <person name="Hugenholtz P."/>
            <person name="Klenk H.P."/>
            <person name="Kyrpides N.C."/>
        </authorList>
    </citation>
    <scope>NUCLEOTIDE SEQUENCE [LARGE SCALE GENOMIC DNA]</scope>
    <source>
        <strain evidence="4">ATCC 51119 / DSM 12145 / JCM 21818 / LMG 10337 / NBRC 100064 / NCIMB 13643</strain>
    </source>
</reference>
<dbReference type="Pfam" id="PF00656">
    <property type="entry name" value="Peptidase_C14"/>
    <property type="match status" value="1"/>
</dbReference>
<protein>
    <submittedName>
        <fullName evidence="3">Peptidase C14 caspase catalytic subunit p20</fullName>
    </submittedName>
</protein>
<evidence type="ECO:0000313" key="4">
    <source>
        <dbReference type="Proteomes" id="UP000000310"/>
    </source>
</evidence>
<sequence length="440" mass="50307">MNKIIAIAIDEYSDPTIKNLQNCIKDINLLIDTLSNLYEFDSFELFTKPEQTTLSFLYDELYNEFINSVDSDNILLLFAGHGEFNPNLGTTYWLCSDSKKNSVTTWFNLNDLLKFFSASPAKHIALISDSCFSGAIFEINRGGGTVALDGKFSRQALTSGGLEKVSDGIENSPFNTVLIDVLKDNTSEKLSFNQLSERTILQFNQKREQTPEFGSLISSGDKGGTFFFKRKLDGSSIIKSIQIPLEINQEVKIDSTFEIPFFNENKYFNNNFINAFVQQLGYSIINDVRVFITEDEGYSISRSSEMEFYLEVGYNIHTLNEKFLSVTIGRSDYFGGAHPNHYIYSINFAFKPDRKISLYDILDYSNFSNLENFLSTMIDQYGDEECKEILNEYSTFEYTSQLDFYFNDTIFTIDFMNLLPHAFKGCGSLEIPIDKIKFKI</sequence>
<dbReference type="KEGG" id="psn:Pedsa_1899"/>
<feature type="domain" description="Deacetylase PdaC" evidence="2">
    <location>
        <begin position="253"/>
        <end position="340"/>
    </location>
</feature>
<reference evidence="4" key="2">
    <citation type="submission" date="2011-02" db="EMBL/GenBank/DDBJ databases">
        <title>The complete genome of Pedobacter saltans DSM 12145.</title>
        <authorList>
            <consortium name="US DOE Joint Genome Institute (JGI-PGF)"/>
            <person name="Lucas S."/>
            <person name="Copeland A."/>
            <person name="Lapidus A."/>
            <person name="Bruce D."/>
            <person name="Goodwin L."/>
            <person name="Pitluck S."/>
            <person name="Kyrpides N."/>
            <person name="Mavromatis K."/>
            <person name="Pagani I."/>
            <person name="Ivanova N."/>
            <person name="Ovchinnikova G."/>
            <person name="Lu M."/>
            <person name="Detter J.C."/>
            <person name="Han C."/>
            <person name="Land M."/>
            <person name="Hauser L."/>
            <person name="Markowitz V."/>
            <person name="Cheng J.-F."/>
            <person name="Hugenholtz P."/>
            <person name="Woyke T."/>
            <person name="Wu D."/>
            <person name="Tindall B."/>
            <person name="Pomrenke H.G."/>
            <person name="Brambilla E."/>
            <person name="Klenk H.-P."/>
            <person name="Eisen J.A."/>
        </authorList>
    </citation>
    <scope>NUCLEOTIDE SEQUENCE [LARGE SCALE GENOMIC DNA]</scope>
    <source>
        <strain evidence="4">ATCC 51119 / DSM 12145 / JCM 21818 / LMG 10337 / NBRC 100064 / NCIMB 13643</strain>
    </source>
</reference>
<keyword evidence="4" id="KW-1185">Reference proteome</keyword>
<dbReference type="Proteomes" id="UP000000310">
    <property type="component" value="Chromosome"/>
</dbReference>
<dbReference type="InterPro" id="IPR029030">
    <property type="entry name" value="Caspase-like_dom_sf"/>
</dbReference>
<dbReference type="Gene3D" id="3.40.50.1460">
    <property type="match status" value="1"/>
</dbReference>
<dbReference type="GO" id="GO:0006508">
    <property type="term" value="P:proteolysis"/>
    <property type="evidence" value="ECO:0007669"/>
    <property type="project" value="InterPro"/>
</dbReference>
<dbReference type="RefSeq" id="WP_013632940.1">
    <property type="nucleotide sequence ID" value="NC_015177.1"/>
</dbReference>
<dbReference type="InterPro" id="IPR025303">
    <property type="entry name" value="PdaC"/>
</dbReference>